<evidence type="ECO:0000256" key="1">
    <source>
        <dbReference type="SAM" id="Phobius"/>
    </source>
</evidence>
<accession>A0A644V879</accession>
<feature type="transmembrane region" description="Helical" evidence="1">
    <location>
        <begin position="113"/>
        <end position="132"/>
    </location>
</feature>
<gene>
    <name evidence="2" type="ORF">SDC9_33234</name>
</gene>
<sequence length="176" mass="20169">MSLNFKKIGKYLFIVFLFFYAFTMLEHALHLGFDLQTVVLFLLGLSLAVFAHAKQNYFTVILLLVHMSIEWFEWSQTEFTLGGILLSLGHIAMDFIFLSHELSAHMKEHKNKILIFVSIFLVAVFSVGYFFLREASGIEVVVEVVEPFVVGGVLGCIASHLFYHLRKSNKKEECCH</sequence>
<dbReference type="EMBL" id="VSSQ01000235">
    <property type="protein sequence ID" value="MPL87235.1"/>
    <property type="molecule type" value="Genomic_DNA"/>
</dbReference>
<feature type="transmembrane region" description="Helical" evidence="1">
    <location>
        <begin position="12"/>
        <end position="29"/>
    </location>
</feature>
<keyword evidence="1" id="KW-0472">Membrane</keyword>
<evidence type="ECO:0000313" key="2">
    <source>
        <dbReference type="EMBL" id="MPL87235.1"/>
    </source>
</evidence>
<name>A0A644V879_9ZZZZ</name>
<dbReference type="AlphaFoldDB" id="A0A644V879"/>
<reference evidence="2" key="1">
    <citation type="submission" date="2019-08" db="EMBL/GenBank/DDBJ databases">
        <authorList>
            <person name="Kucharzyk K."/>
            <person name="Murdoch R.W."/>
            <person name="Higgins S."/>
            <person name="Loffler F."/>
        </authorList>
    </citation>
    <scope>NUCLEOTIDE SEQUENCE</scope>
</reference>
<feature type="transmembrane region" description="Helical" evidence="1">
    <location>
        <begin position="57"/>
        <end position="74"/>
    </location>
</feature>
<proteinExistence type="predicted"/>
<feature type="transmembrane region" description="Helical" evidence="1">
    <location>
        <begin position="80"/>
        <end position="101"/>
    </location>
</feature>
<keyword evidence="1" id="KW-0812">Transmembrane</keyword>
<comment type="caution">
    <text evidence="2">The sequence shown here is derived from an EMBL/GenBank/DDBJ whole genome shotgun (WGS) entry which is preliminary data.</text>
</comment>
<feature type="transmembrane region" description="Helical" evidence="1">
    <location>
        <begin position="35"/>
        <end position="52"/>
    </location>
</feature>
<feature type="transmembrane region" description="Helical" evidence="1">
    <location>
        <begin position="144"/>
        <end position="163"/>
    </location>
</feature>
<organism evidence="2">
    <name type="scientific">bioreactor metagenome</name>
    <dbReference type="NCBI Taxonomy" id="1076179"/>
    <lineage>
        <taxon>unclassified sequences</taxon>
        <taxon>metagenomes</taxon>
        <taxon>ecological metagenomes</taxon>
    </lineage>
</organism>
<keyword evidence="1" id="KW-1133">Transmembrane helix</keyword>
<protein>
    <submittedName>
        <fullName evidence="2">Uncharacterized protein</fullName>
    </submittedName>
</protein>